<reference evidence="4" key="2">
    <citation type="journal article" date="2022" name="Microbiol. Resour. Announc.">
        <title>Metagenome Sequencing to Explore Phylogenomics of Terrestrial Cyanobacteria.</title>
        <authorList>
            <person name="Ward R.D."/>
            <person name="Stajich J.E."/>
            <person name="Johansen J.R."/>
            <person name="Huntemann M."/>
            <person name="Clum A."/>
            <person name="Foster B."/>
            <person name="Foster B."/>
            <person name="Roux S."/>
            <person name="Palaniappan K."/>
            <person name="Varghese N."/>
            <person name="Mukherjee S."/>
            <person name="Reddy T.B.K."/>
            <person name="Daum C."/>
            <person name="Copeland A."/>
            <person name="Chen I.A."/>
            <person name="Ivanova N.N."/>
            <person name="Kyrpides N.C."/>
            <person name="Shapiro N."/>
            <person name="Eloe-Fadrosh E.A."/>
            <person name="Pietrasiak N."/>
        </authorList>
    </citation>
    <scope>NUCLEOTIDE SEQUENCE</scope>
    <source>
        <strain evidence="4">CPER-KK1</strain>
    </source>
</reference>
<feature type="signal peptide" evidence="2">
    <location>
        <begin position="1"/>
        <end position="30"/>
    </location>
</feature>
<comment type="caution">
    <text evidence="4">The sequence shown here is derived from an EMBL/GenBank/DDBJ whole genome shotgun (WGS) entry which is preliminary data.</text>
</comment>
<feature type="region of interest" description="Disordered" evidence="1">
    <location>
        <begin position="146"/>
        <end position="175"/>
    </location>
</feature>
<gene>
    <name evidence="4" type="ORF">KME25_05295</name>
</gene>
<accession>A0A951PJ77</accession>
<keyword evidence="2" id="KW-0732">Signal</keyword>
<sequence length="175" mass="18835">MKSSSLLTSKLKQRLSLALLLPATLVGAIAFPSHLQDAQAQTGDGRALTVRSDVQEANSQTGVVTARGNVQMDYPARQIQATAAQAQYFSRERRIILSGNVYVLQQGNSLRGETITYLIDEGRFVALPRAQQQVESIYLVADPEAPAQPVAPPVTPPFNPKPAFKTPVSEPAPGQ</sequence>
<reference evidence="4" key="1">
    <citation type="submission" date="2021-05" db="EMBL/GenBank/DDBJ databases">
        <authorList>
            <person name="Pietrasiak N."/>
            <person name="Ward R."/>
            <person name="Stajich J.E."/>
            <person name="Kurbessoian T."/>
        </authorList>
    </citation>
    <scope>NUCLEOTIDE SEQUENCE</scope>
    <source>
        <strain evidence="4">CPER-KK1</strain>
    </source>
</reference>
<dbReference type="Gene3D" id="2.60.450.10">
    <property type="entry name" value="Lipopolysaccharide (LPS) transport protein A like domain"/>
    <property type="match status" value="1"/>
</dbReference>
<dbReference type="InterPro" id="IPR005653">
    <property type="entry name" value="OstA-like_N"/>
</dbReference>
<evidence type="ECO:0000256" key="1">
    <source>
        <dbReference type="SAM" id="MobiDB-lite"/>
    </source>
</evidence>
<proteinExistence type="predicted"/>
<dbReference type="EMBL" id="JAHHIF010000005">
    <property type="protein sequence ID" value="MBW4543849.1"/>
    <property type="molecule type" value="Genomic_DNA"/>
</dbReference>
<name>A0A951PJ77_9CYAN</name>
<feature type="chain" id="PRO_5036807952" evidence="2">
    <location>
        <begin position="31"/>
        <end position="175"/>
    </location>
</feature>
<dbReference type="Pfam" id="PF03968">
    <property type="entry name" value="LptD_N"/>
    <property type="match status" value="1"/>
</dbReference>
<dbReference type="AlphaFoldDB" id="A0A951PJ77"/>
<protein>
    <submittedName>
        <fullName evidence="4">Organic solvent tolerance protein OstA</fullName>
    </submittedName>
</protein>
<feature type="domain" description="Organic solvent tolerance-like N-terminal" evidence="3">
    <location>
        <begin position="60"/>
        <end position="122"/>
    </location>
</feature>
<organism evidence="4 5">
    <name type="scientific">Symplocastrum torsivum CPER-KK1</name>
    <dbReference type="NCBI Taxonomy" id="450513"/>
    <lineage>
        <taxon>Bacteria</taxon>
        <taxon>Bacillati</taxon>
        <taxon>Cyanobacteriota</taxon>
        <taxon>Cyanophyceae</taxon>
        <taxon>Oscillatoriophycideae</taxon>
        <taxon>Oscillatoriales</taxon>
        <taxon>Microcoleaceae</taxon>
        <taxon>Symplocastrum</taxon>
    </lineage>
</organism>
<dbReference type="Proteomes" id="UP000753908">
    <property type="component" value="Unassembled WGS sequence"/>
</dbReference>
<feature type="compositionally biased region" description="Pro residues" evidence="1">
    <location>
        <begin position="149"/>
        <end position="160"/>
    </location>
</feature>
<evidence type="ECO:0000256" key="2">
    <source>
        <dbReference type="SAM" id="SignalP"/>
    </source>
</evidence>
<evidence type="ECO:0000313" key="4">
    <source>
        <dbReference type="EMBL" id="MBW4543849.1"/>
    </source>
</evidence>
<evidence type="ECO:0000313" key="5">
    <source>
        <dbReference type="Proteomes" id="UP000753908"/>
    </source>
</evidence>
<evidence type="ECO:0000259" key="3">
    <source>
        <dbReference type="Pfam" id="PF03968"/>
    </source>
</evidence>